<dbReference type="PANTHER" id="PTHR31293">
    <property type="entry name" value="RNI-LIKE SUPERFAMILY PROTEIN"/>
    <property type="match status" value="1"/>
</dbReference>
<dbReference type="SUPFAM" id="SSF52047">
    <property type="entry name" value="RNI-like"/>
    <property type="match status" value="1"/>
</dbReference>
<accession>A0A3P6DPJ1</accession>
<name>A0A3P6DPJ1_BRAOL</name>
<dbReference type="PROSITE" id="PS50181">
    <property type="entry name" value="FBOX"/>
    <property type="match status" value="1"/>
</dbReference>
<dbReference type="InterPro" id="IPR055294">
    <property type="entry name" value="FBL60-like"/>
</dbReference>
<dbReference type="InterPro" id="IPR006566">
    <property type="entry name" value="FBD"/>
</dbReference>
<dbReference type="InterPro" id="IPR036047">
    <property type="entry name" value="F-box-like_dom_sf"/>
</dbReference>
<dbReference type="AlphaFoldDB" id="A0A3P6DPJ1"/>
<dbReference type="Pfam" id="PF00646">
    <property type="entry name" value="F-box"/>
    <property type="match status" value="1"/>
</dbReference>
<organism evidence="2">
    <name type="scientific">Brassica oleracea</name>
    <name type="common">Wild cabbage</name>
    <dbReference type="NCBI Taxonomy" id="3712"/>
    <lineage>
        <taxon>Eukaryota</taxon>
        <taxon>Viridiplantae</taxon>
        <taxon>Streptophyta</taxon>
        <taxon>Embryophyta</taxon>
        <taxon>Tracheophyta</taxon>
        <taxon>Spermatophyta</taxon>
        <taxon>Magnoliopsida</taxon>
        <taxon>eudicotyledons</taxon>
        <taxon>Gunneridae</taxon>
        <taxon>Pentapetalae</taxon>
        <taxon>rosids</taxon>
        <taxon>malvids</taxon>
        <taxon>Brassicales</taxon>
        <taxon>Brassicaceae</taxon>
        <taxon>Brassiceae</taxon>
        <taxon>Brassica</taxon>
    </lineage>
</organism>
<dbReference type="SMART" id="SM00579">
    <property type="entry name" value="FBD"/>
    <property type="match status" value="1"/>
</dbReference>
<feature type="domain" description="F-box" evidence="1">
    <location>
        <begin position="6"/>
        <end position="43"/>
    </location>
</feature>
<dbReference type="InterPro" id="IPR053781">
    <property type="entry name" value="F-box_AtFBL13-like"/>
</dbReference>
<gene>
    <name evidence="2" type="ORF">BOLC9T58670H</name>
</gene>
<protein>
    <recommendedName>
        <fullName evidence="1">F-box domain-containing protein</fullName>
    </recommendedName>
</protein>
<evidence type="ECO:0000313" key="2">
    <source>
        <dbReference type="EMBL" id="VDD33347.1"/>
    </source>
</evidence>
<evidence type="ECO:0000259" key="1">
    <source>
        <dbReference type="PROSITE" id="PS50181"/>
    </source>
</evidence>
<dbReference type="CDD" id="cd22160">
    <property type="entry name" value="F-box_AtFBL13-like"/>
    <property type="match status" value="1"/>
</dbReference>
<dbReference type="EMBL" id="LR031875">
    <property type="protein sequence ID" value="VDD33347.1"/>
    <property type="molecule type" value="Genomic_DNA"/>
</dbReference>
<dbReference type="InterPro" id="IPR001810">
    <property type="entry name" value="F-box_dom"/>
</dbReference>
<dbReference type="Gene3D" id="3.80.10.10">
    <property type="entry name" value="Ribonuclease Inhibitor"/>
    <property type="match status" value="1"/>
</dbReference>
<sequence length="496" mass="55877">MKTFSRDLISSLPDELLGKILSLVPTKEAASTSILSKRWKNLLCLVDSLCFDDSMFMYPTKEGVASCGAAHRFLDFVDKTSALLNNSPIIKKLSLSRGHVYGSRCHAAACTHDHVKLCLDRCIWTAMERGLLELHLHADTCCGIHIMQELFTCKTLVTLTLSGNHLIQVLERVFLPALKSLSMLSFSAIDHPDYCRLIDGCPVLEDLFISDADPLKPSYCGEHVESETIKRLVVFVNLPKGYHPEGTYLRAPNLVQLDYSCYVSENHWFDDLDSLVQVKLDLRLWESTYDYDYDDEDDNEAAAADDDDDDSFNDKHKVAIIGDVSHLVAGIRNITTLHLSPDSLEAFHFCCESMPMFNNLLNLSIESDKEKGWQVMPLLLNSCPNLHTLVIKGLVHRITNRCGDACACIPKKQRKILEEEKTISCLWTCQVKVLEILEYGGSFEELNQMMHFLGKLECLETVKVGVNSDKDDQIEFLRANLLTLPKASSKCDIQFS</sequence>
<dbReference type="InterPro" id="IPR032675">
    <property type="entry name" value="LRR_dom_sf"/>
</dbReference>
<dbReference type="PANTHER" id="PTHR31293:SF12">
    <property type="entry name" value="RNI-LIKE SUPERFAMILY PROTEIN"/>
    <property type="match status" value="1"/>
</dbReference>
<proteinExistence type="predicted"/>
<reference evidence="2" key="1">
    <citation type="submission" date="2018-11" db="EMBL/GenBank/DDBJ databases">
        <authorList>
            <consortium name="Genoscope - CEA"/>
            <person name="William W."/>
        </authorList>
    </citation>
    <scope>NUCLEOTIDE SEQUENCE</scope>
</reference>
<dbReference type="SUPFAM" id="SSF81383">
    <property type="entry name" value="F-box domain"/>
    <property type="match status" value="1"/>
</dbReference>